<dbReference type="AlphaFoldDB" id="K6V894"/>
<dbReference type="Gene3D" id="3.90.79.10">
    <property type="entry name" value="Nucleoside Triphosphate Pyrophosphohydrolase"/>
    <property type="match status" value="1"/>
</dbReference>
<keyword evidence="4" id="KW-1185">Reference proteome</keyword>
<evidence type="ECO:0000313" key="4">
    <source>
        <dbReference type="Proteomes" id="UP000008363"/>
    </source>
</evidence>
<dbReference type="Gene3D" id="3.40.50.1240">
    <property type="entry name" value="Phosphoglycerate mutase-like"/>
    <property type="match status" value="1"/>
</dbReference>
<proteinExistence type="predicted"/>
<organism evidence="3 4">
    <name type="scientific">Gordonia rhizosphera NBRC 16068</name>
    <dbReference type="NCBI Taxonomy" id="1108045"/>
    <lineage>
        <taxon>Bacteria</taxon>
        <taxon>Bacillati</taxon>
        <taxon>Actinomycetota</taxon>
        <taxon>Actinomycetes</taxon>
        <taxon>Mycobacteriales</taxon>
        <taxon>Gordoniaceae</taxon>
        <taxon>Gordonia</taxon>
    </lineage>
</organism>
<dbReference type="GO" id="GO:0006167">
    <property type="term" value="P:AMP biosynthetic process"/>
    <property type="evidence" value="ECO:0007669"/>
    <property type="project" value="TreeGrafter"/>
</dbReference>
<dbReference type="RefSeq" id="WP_006336864.1">
    <property type="nucleotide sequence ID" value="NZ_BAHC01000179.1"/>
</dbReference>
<keyword evidence="1 3" id="KW-0378">Hydrolase</keyword>
<dbReference type="SUPFAM" id="SSF55811">
    <property type="entry name" value="Nudix"/>
    <property type="match status" value="1"/>
</dbReference>
<dbReference type="eggNOG" id="COG0406">
    <property type="taxonomic scope" value="Bacteria"/>
</dbReference>
<reference evidence="3 4" key="1">
    <citation type="submission" date="2012-08" db="EMBL/GenBank/DDBJ databases">
        <title>Whole genome shotgun sequence of Gordonia rhizosphera NBRC 16068.</title>
        <authorList>
            <person name="Takarada H."/>
            <person name="Isaki S."/>
            <person name="Hosoyama A."/>
            <person name="Tsuchikane K."/>
            <person name="Katsumata H."/>
            <person name="Baba S."/>
            <person name="Ohji S."/>
            <person name="Yamazaki S."/>
            <person name="Fujita N."/>
        </authorList>
    </citation>
    <scope>NUCLEOTIDE SEQUENCE [LARGE SCALE GENOMIC DNA]</scope>
    <source>
        <strain evidence="3 4">NBRC 16068</strain>
    </source>
</reference>
<dbReference type="PANTHER" id="PTHR21340:SF0">
    <property type="entry name" value="BIS(5'-NUCLEOSYL)-TETRAPHOSPHATASE [ASYMMETRICAL]"/>
    <property type="match status" value="1"/>
</dbReference>
<dbReference type="InterPro" id="IPR015797">
    <property type="entry name" value="NUDIX_hydrolase-like_dom_sf"/>
</dbReference>
<evidence type="ECO:0000313" key="3">
    <source>
        <dbReference type="EMBL" id="GAB92438.1"/>
    </source>
</evidence>
<dbReference type="GO" id="GO:0004081">
    <property type="term" value="F:bis(5'-nucleosyl)-tetraphosphatase (asymmetrical) activity"/>
    <property type="evidence" value="ECO:0007669"/>
    <property type="project" value="TreeGrafter"/>
</dbReference>
<accession>K6V894</accession>
<dbReference type="PROSITE" id="PS51462">
    <property type="entry name" value="NUDIX"/>
    <property type="match status" value="1"/>
</dbReference>
<evidence type="ECO:0000259" key="2">
    <source>
        <dbReference type="PROSITE" id="PS51462"/>
    </source>
</evidence>
<dbReference type="SMART" id="SM00855">
    <property type="entry name" value="PGAM"/>
    <property type="match status" value="1"/>
</dbReference>
<dbReference type="Proteomes" id="UP000008363">
    <property type="component" value="Unassembled WGS sequence"/>
</dbReference>
<dbReference type="CDD" id="cd07067">
    <property type="entry name" value="HP_PGM_like"/>
    <property type="match status" value="1"/>
</dbReference>
<name>K6V894_9ACTN</name>
<sequence>MAKTTKMVWAAGGVLWRPAPDGRIEIGLVHRPRYDDWTLPKGKAEDHETLLTTAVREICEETGHQVRLGRHLRDVAYTIPNGNRKRVRYWSARDLGGEFVPNREVDELRWFEIGSAAEQLSYHEDRSILDELRRLPIDLHTLLLVRHARAGQRSRYKGDDRFRPLDALGRRQAQELDRLLEVFGAQRLHAADRLRCVQTLEPLAATLGVEVETEPSLSEESYSAAPEAAHARMLDIAKDSSAIHAVCSQGKVIPPLMEWWSELDGVTLPPKRNRKGSVWVLSTLEGRLLAADHIDSPLPHDDRIGS</sequence>
<protein>
    <submittedName>
        <fullName evidence="3">NTP pyrophosphohydrolase MutT</fullName>
    </submittedName>
</protein>
<dbReference type="Pfam" id="PF00300">
    <property type="entry name" value="His_Phos_1"/>
    <property type="match status" value="1"/>
</dbReference>
<gene>
    <name evidence="3" type="primary">mutT</name>
    <name evidence="3" type="ORF">GORHZ_179_00120</name>
</gene>
<dbReference type="PROSITE" id="PS00893">
    <property type="entry name" value="NUDIX_BOX"/>
    <property type="match status" value="1"/>
</dbReference>
<dbReference type="Pfam" id="PF00293">
    <property type="entry name" value="NUDIX"/>
    <property type="match status" value="1"/>
</dbReference>
<dbReference type="PANTHER" id="PTHR21340">
    <property type="entry name" value="DIADENOSINE 5,5-P1,P4-TETRAPHOSPHATE PYROPHOSPHOHYDROLASE MUTT"/>
    <property type="match status" value="1"/>
</dbReference>
<dbReference type="SUPFAM" id="SSF53254">
    <property type="entry name" value="Phosphoglycerate mutase-like"/>
    <property type="match status" value="1"/>
</dbReference>
<comment type="caution">
    <text evidence="3">The sequence shown here is derived from an EMBL/GenBank/DDBJ whole genome shotgun (WGS) entry which is preliminary data.</text>
</comment>
<dbReference type="GO" id="GO:0006754">
    <property type="term" value="P:ATP biosynthetic process"/>
    <property type="evidence" value="ECO:0007669"/>
    <property type="project" value="TreeGrafter"/>
</dbReference>
<dbReference type="InterPro" id="IPR000086">
    <property type="entry name" value="NUDIX_hydrolase_dom"/>
</dbReference>
<dbReference type="eggNOG" id="COG1051">
    <property type="taxonomic scope" value="Bacteria"/>
</dbReference>
<evidence type="ECO:0000256" key="1">
    <source>
        <dbReference type="ARBA" id="ARBA00022801"/>
    </source>
</evidence>
<dbReference type="EMBL" id="BAHC01000179">
    <property type="protein sequence ID" value="GAB92438.1"/>
    <property type="molecule type" value="Genomic_DNA"/>
</dbReference>
<dbReference type="InterPro" id="IPR020084">
    <property type="entry name" value="NUDIX_hydrolase_CS"/>
</dbReference>
<dbReference type="InterPro" id="IPR029033">
    <property type="entry name" value="His_PPase_superfam"/>
</dbReference>
<dbReference type="InterPro" id="IPR051325">
    <property type="entry name" value="Nudix_hydrolase_domain"/>
</dbReference>
<feature type="domain" description="Nudix hydrolase" evidence="2">
    <location>
        <begin position="6"/>
        <end position="133"/>
    </location>
</feature>
<dbReference type="CDD" id="cd03673">
    <property type="entry name" value="NUDIX_Ap6A_hydrolase"/>
    <property type="match status" value="1"/>
</dbReference>
<dbReference type="OrthoDB" id="4287477at2"/>
<dbReference type="STRING" id="1108045.GORHZ_179_00120"/>
<dbReference type="InterPro" id="IPR013078">
    <property type="entry name" value="His_Pase_superF_clade-1"/>
</dbReference>